<dbReference type="GO" id="GO:0047262">
    <property type="term" value="F:polygalacturonate 4-alpha-galacturonosyltransferase activity"/>
    <property type="evidence" value="ECO:0007669"/>
    <property type="project" value="InterPro"/>
</dbReference>
<dbReference type="PANTHER" id="PTHR32116:SF7">
    <property type="entry name" value="GALACTURONOSYLTRANSFERASE 4-RELATED"/>
    <property type="match status" value="1"/>
</dbReference>
<evidence type="ECO:0000313" key="1">
    <source>
        <dbReference type="EMBL" id="MCL7049563.1"/>
    </source>
</evidence>
<reference evidence="1" key="1">
    <citation type="submission" date="2022-03" db="EMBL/GenBank/DDBJ databases">
        <title>A functionally conserved STORR gene fusion in Papaver species that diverged 16.8 million years ago.</title>
        <authorList>
            <person name="Catania T."/>
        </authorList>
    </citation>
    <scope>NUCLEOTIDE SEQUENCE</scope>
    <source>
        <strain evidence="1">S-191538</strain>
    </source>
</reference>
<dbReference type="PANTHER" id="PTHR32116">
    <property type="entry name" value="GALACTURONOSYLTRANSFERASE 4-RELATED"/>
    <property type="match status" value="1"/>
</dbReference>
<accession>A0AA41VY39</accession>
<protein>
    <submittedName>
        <fullName evidence="1">Uncharacterized protein</fullName>
    </submittedName>
</protein>
<dbReference type="InterPro" id="IPR029993">
    <property type="entry name" value="GAUT"/>
</dbReference>
<keyword evidence="2" id="KW-1185">Reference proteome</keyword>
<dbReference type="Proteomes" id="UP001177140">
    <property type="component" value="Unassembled WGS sequence"/>
</dbReference>
<dbReference type="EMBL" id="JAJJMA010317623">
    <property type="protein sequence ID" value="MCL7049563.1"/>
    <property type="molecule type" value="Genomic_DNA"/>
</dbReference>
<evidence type="ECO:0000313" key="2">
    <source>
        <dbReference type="Proteomes" id="UP001177140"/>
    </source>
</evidence>
<sequence length="107" mass="12509">MEQGLARGKQIQDDCAAVIKKLRAILHSTEEQLRMHKKQTMFLTQLVAKTLPKGLHCLLLRLSTEYYSLNSDQQSFPIKKNLRIHVCSTMHCSQIIYWLQQWLCFSC</sequence>
<comment type="caution">
    <text evidence="1">The sequence shown here is derived from an EMBL/GenBank/DDBJ whole genome shotgun (WGS) entry which is preliminary data.</text>
</comment>
<gene>
    <name evidence="1" type="ORF">MKW94_015984</name>
</gene>
<organism evidence="1 2">
    <name type="scientific">Papaver nudicaule</name>
    <name type="common">Iceland poppy</name>
    <dbReference type="NCBI Taxonomy" id="74823"/>
    <lineage>
        <taxon>Eukaryota</taxon>
        <taxon>Viridiplantae</taxon>
        <taxon>Streptophyta</taxon>
        <taxon>Embryophyta</taxon>
        <taxon>Tracheophyta</taxon>
        <taxon>Spermatophyta</taxon>
        <taxon>Magnoliopsida</taxon>
        <taxon>Ranunculales</taxon>
        <taxon>Papaveraceae</taxon>
        <taxon>Papaveroideae</taxon>
        <taxon>Papaver</taxon>
    </lineage>
</organism>
<dbReference type="AlphaFoldDB" id="A0AA41VY39"/>
<proteinExistence type="predicted"/>
<name>A0AA41VY39_PAPNU</name>